<accession>A0A8J3PL37</accession>
<dbReference type="EMBL" id="BONU01000009">
    <property type="protein sequence ID" value="GIG73457.1"/>
    <property type="molecule type" value="Genomic_DNA"/>
</dbReference>
<dbReference type="AlphaFoldDB" id="A0A8J3PL37"/>
<dbReference type="Proteomes" id="UP000653674">
    <property type="component" value="Unassembled WGS sequence"/>
</dbReference>
<evidence type="ECO:0000313" key="1">
    <source>
        <dbReference type="EMBL" id="GIG73457.1"/>
    </source>
</evidence>
<gene>
    <name evidence="1" type="ORF">Pfl04_18610</name>
</gene>
<reference evidence="1" key="1">
    <citation type="submission" date="2021-01" db="EMBL/GenBank/DDBJ databases">
        <title>Whole genome shotgun sequence of Planosporangium flavigriseum NBRC 105377.</title>
        <authorList>
            <person name="Komaki H."/>
            <person name="Tamura T."/>
        </authorList>
    </citation>
    <scope>NUCLEOTIDE SEQUENCE</scope>
    <source>
        <strain evidence="1">NBRC 105377</strain>
    </source>
</reference>
<evidence type="ECO:0000313" key="2">
    <source>
        <dbReference type="Proteomes" id="UP000653674"/>
    </source>
</evidence>
<keyword evidence="2" id="KW-1185">Reference proteome</keyword>
<organism evidence="1 2">
    <name type="scientific">Planosporangium flavigriseum</name>
    <dbReference type="NCBI Taxonomy" id="373681"/>
    <lineage>
        <taxon>Bacteria</taxon>
        <taxon>Bacillati</taxon>
        <taxon>Actinomycetota</taxon>
        <taxon>Actinomycetes</taxon>
        <taxon>Micromonosporales</taxon>
        <taxon>Micromonosporaceae</taxon>
        <taxon>Planosporangium</taxon>
    </lineage>
</organism>
<protein>
    <submittedName>
        <fullName evidence="1">Uncharacterized protein</fullName>
    </submittedName>
</protein>
<name>A0A8J3PL37_9ACTN</name>
<sequence>MVIRRLAEQQVPLSKVSAQWVRGDDPAVHVRALQKIIDLGGTPFAHSGQADQPRVVDFYGRHVLPYVHRRRASDPIGRADLVQLSGA</sequence>
<comment type="caution">
    <text evidence="1">The sequence shown here is derived from an EMBL/GenBank/DDBJ whole genome shotgun (WGS) entry which is preliminary data.</text>
</comment>
<proteinExistence type="predicted"/>